<evidence type="ECO:0000313" key="2">
    <source>
        <dbReference type="EMBL" id="MDH5922959.1"/>
    </source>
</evidence>
<dbReference type="RefSeq" id="WP_017059648.1">
    <property type="nucleotide sequence ID" value="NZ_JAKMYJ010000116.1"/>
</dbReference>
<organism evidence="2 4">
    <name type="scientific">Vibrio splendidus</name>
    <dbReference type="NCBI Taxonomy" id="29497"/>
    <lineage>
        <taxon>Bacteria</taxon>
        <taxon>Pseudomonadati</taxon>
        <taxon>Pseudomonadota</taxon>
        <taxon>Gammaproteobacteria</taxon>
        <taxon>Vibrionales</taxon>
        <taxon>Vibrionaceae</taxon>
        <taxon>Vibrio</taxon>
    </lineage>
</organism>
<evidence type="ECO:0000313" key="3">
    <source>
        <dbReference type="EMBL" id="MDP2502653.1"/>
    </source>
</evidence>
<gene>
    <name evidence="2" type="ORF">L8R85_18190</name>
    <name evidence="3" type="ORF">Q8W42_18210</name>
</gene>
<feature type="compositionally biased region" description="Basic and acidic residues" evidence="1">
    <location>
        <begin position="108"/>
        <end position="121"/>
    </location>
</feature>
<dbReference type="EMBL" id="JAKMYX010000080">
    <property type="protein sequence ID" value="MDH5922959.1"/>
    <property type="molecule type" value="Genomic_DNA"/>
</dbReference>
<reference evidence="2" key="1">
    <citation type="submission" date="2022-01" db="EMBL/GenBank/DDBJ databases">
        <title>Vibrio aestuarianus Clade A and Clade B isolates are associated with Pacific oyster (Crassostrea gigas) disease outbreaks across Ireland.</title>
        <authorList>
            <person name="Coyle N."/>
            <person name="O'Toole C."/>
            <person name="Thomas J.C.L."/>
            <person name="Ryder D."/>
            <person name="Cheslett D."/>
            <person name="Feist S."/>
            <person name="Bean T."/>
            <person name="Joseph A."/>
            <person name="Waina A."/>
            <person name="Feil E."/>
            <person name="Verner-Jeffreys D.W."/>
        </authorList>
    </citation>
    <scope>NUCLEOTIDE SEQUENCE</scope>
    <source>
        <strain evidence="2">S/17/14 A</strain>
    </source>
</reference>
<dbReference type="EMBL" id="JAUYVL010000012">
    <property type="protein sequence ID" value="MDP2502653.1"/>
    <property type="molecule type" value="Genomic_DNA"/>
</dbReference>
<evidence type="ECO:0000313" key="4">
    <source>
        <dbReference type="Proteomes" id="UP001159663"/>
    </source>
</evidence>
<protein>
    <submittedName>
        <fullName evidence="2">Phage protein</fullName>
    </submittedName>
</protein>
<dbReference type="Proteomes" id="UP001177935">
    <property type="component" value="Unassembled WGS sequence"/>
</dbReference>
<dbReference type="Pfam" id="PF12375">
    <property type="entry name" value="DUF3653"/>
    <property type="match status" value="1"/>
</dbReference>
<sequence>MRTPPFAELVNQHFDSLHDAAAFFHVTVPTIRRWLSGQYSINPIAEKLMNVHARGYLPLDHRWDGFKINVDRGTLITPERREFNPKELLSFAYWRDEHRQLVERHGKIDSPKYYPPKEHPLPFRGGRRMPAKPWVPSKFK</sequence>
<comment type="caution">
    <text evidence="2">The sequence shown here is derived from an EMBL/GenBank/DDBJ whole genome shotgun (WGS) entry which is preliminary data.</text>
</comment>
<dbReference type="Proteomes" id="UP001159663">
    <property type="component" value="Unassembled WGS sequence"/>
</dbReference>
<name>A0AA43G0R2_VIBSP</name>
<evidence type="ECO:0000256" key="1">
    <source>
        <dbReference type="SAM" id="MobiDB-lite"/>
    </source>
</evidence>
<proteinExistence type="predicted"/>
<dbReference type="AlphaFoldDB" id="A0AA43G0R2"/>
<reference evidence="3" key="2">
    <citation type="submission" date="2023-07" db="EMBL/GenBank/DDBJ databases">
        <title>Genome content predicts the carbon catabolic preferences of heterotrophic bacteria.</title>
        <authorList>
            <person name="Gralka M."/>
        </authorList>
    </citation>
    <scope>NUCLEOTIDE SEQUENCE</scope>
    <source>
        <strain evidence="3">6E02</strain>
    </source>
</reference>
<feature type="region of interest" description="Disordered" evidence="1">
    <location>
        <begin position="108"/>
        <end position="140"/>
    </location>
</feature>
<dbReference type="InterPro" id="IPR021077">
    <property type="entry name" value="Phage_phi-Lf_Orf112"/>
</dbReference>
<accession>A0AA43G0R2</accession>